<dbReference type="RefSeq" id="XP_018018211.1">
    <property type="nucleotide sequence ID" value="XM_018162722.1"/>
</dbReference>
<dbReference type="InterPro" id="IPR050111">
    <property type="entry name" value="C-type_lectin/snaclec_domain"/>
</dbReference>
<sequence>TATAECPTGYEVVGSKCIHLQHGAKLSYDQAVAYCLQRFGRLPVLHDVAAFTDVATFVNDGYSSNTKSGYWLGATNSTATHVWQWSDGSAVQMGAPFWAYNAPSKGIFEPNGGRTEDCAGIYSSRDWAVHDLPCNTNWNPVCSRNPVNGLCAHPFGLVGTQCVHVILKEHNWTDARTQCGLVGGDLVILDDYDKYRKLFLYFQQRIDWNLSALWIGGSDLAVQGQWRWVDGSKMAMGLPYWGTVDACGSIVHVFHLKKHISQNQTTYHSTYQK</sequence>
<dbReference type="Gene3D" id="3.10.100.10">
    <property type="entry name" value="Mannose-Binding Protein A, subunit A"/>
    <property type="match status" value="2"/>
</dbReference>
<proteinExistence type="predicted"/>
<evidence type="ECO:0000259" key="1">
    <source>
        <dbReference type="PROSITE" id="PS50041"/>
    </source>
</evidence>
<evidence type="ECO:0000313" key="3">
    <source>
        <dbReference type="RefSeq" id="XP_018018211.1"/>
    </source>
</evidence>
<dbReference type="Pfam" id="PF00059">
    <property type="entry name" value="Lectin_C"/>
    <property type="match status" value="2"/>
</dbReference>
<keyword evidence="3" id="KW-0675">Receptor</keyword>
<dbReference type="KEGG" id="hazt:108674752"/>
<dbReference type="InterPro" id="IPR016186">
    <property type="entry name" value="C-type_lectin-like/link_sf"/>
</dbReference>
<dbReference type="GeneID" id="108674752"/>
<dbReference type="InterPro" id="IPR016187">
    <property type="entry name" value="CTDL_fold"/>
</dbReference>
<dbReference type="Proteomes" id="UP000694843">
    <property type="component" value="Unplaced"/>
</dbReference>
<dbReference type="CDD" id="cd00037">
    <property type="entry name" value="CLECT"/>
    <property type="match status" value="1"/>
</dbReference>
<gene>
    <name evidence="3" type="primary">LOC108674752</name>
</gene>
<accession>A0A8B7NZC2</accession>
<feature type="domain" description="C-type lectin" evidence="1">
    <location>
        <begin position="13"/>
        <end position="143"/>
    </location>
</feature>
<dbReference type="SMART" id="SM00034">
    <property type="entry name" value="CLECT"/>
    <property type="match status" value="2"/>
</dbReference>
<dbReference type="InterPro" id="IPR001304">
    <property type="entry name" value="C-type_lectin-like"/>
</dbReference>
<organism evidence="2 3">
    <name type="scientific">Hyalella azteca</name>
    <name type="common">Amphipod</name>
    <dbReference type="NCBI Taxonomy" id="294128"/>
    <lineage>
        <taxon>Eukaryota</taxon>
        <taxon>Metazoa</taxon>
        <taxon>Ecdysozoa</taxon>
        <taxon>Arthropoda</taxon>
        <taxon>Crustacea</taxon>
        <taxon>Multicrustacea</taxon>
        <taxon>Malacostraca</taxon>
        <taxon>Eumalacostraca</taxon>
        <taxon>Peracarida</taxon>
        <taxon>Amphipoda</taxon>
        <taxon>Senticaudata</taxon>
        <taxon>Talitrida</taxon>
        <taxon>Talitroidea</taxon>
        <taxon>Hyalellidae</taxon>
        <taxon>Hyalella</taxon>
    </lineage>
</organism>
<feature type="domain" description="C-type lectin" evidence="1">
    <location>
        <begin position="158"/>
        <end position="250"/>
    </location>
</feature>
<evidence type="ECO:0000313" key="2">
    <source>
        <dbReference type="Proteomes" id="UP000694843"/>
    </source>
</evidence>
<dbReference type="SUPFAM" id="SSF56436">
    <property type="entry name" value="C-type lectin-like"/>
    <property type="match status" value="2"/>
</dbReference>
<keyword evidence="2" id="KW-1185">Reference proteome</keyword>
<protein>
    <submittedName>
        <fullName evidence="3">C-type mannose receptor 2</fullName>
    </submittedName>
</protein>
<dbReference type="PROSITE" id="PS50041">
    <property type="entry name" value="C_TYPE_LECTIN_2"/>
    <property type="match status" value="2"/>
</dbReference>
<dbReference type="AlphaFoldDB" id="A0A8B7NZC2"/>
<name>A0A8B7NZC2_HYAAZ</name>
<feature type="non-terminal residue" evidence="3">
    <location>
        <position position="1"/>
    </location>
</feature>
<dbReference type="OrthoDB" id="6343917at2759"/>
<reference evidence="3" key="1">
    <citation type="submission" date="2025-08" db="UniProtKB">
        <authorList>
            <consortium name="RefSeq"/>
        </authorList>
    </citation>
    <scope>IDENTIFICATION</scope>
    <source>
        <tissue evidence="3">Whole organism</tissue>
    </source>
</reference>
<dbReference type="PANTHER" id="PTHR22803">
    <property type="entry name" value="MANNOSE, PHOSPHOLIPASE, LECTIN RECEPTOR RELATED"/>
    <property type="match status" value="1"/>
</dbReference>